<feature type="domain" description="EF-hand" evidence="2">
    <location>
        <begin position="183"/>
        <end position="209"/>
    </location>
</feature>
<name>A0A7S2HWD1_9EUKA</name>
<feature type="domain" description="EF-hand" evidence="2">
    <location>
        <begin position="232"/>
        <end position="262"/>
    </location>
</feature>
<dbReference type="AlphaFoldDB" id="A0A7S2HWD1"/>
<accession>A0A7S2HWD1</accession>
<dbReference type="InterPro" id="IPR036907">
    <property type="entry name" value="5'-Nucleotdase_C_sf"/>
</dbReference>
<dbReference type="InterPro" id="IPR002048">
    <property type="entry name" value="EF_hand_dom"/>
</dbReference>
<protein>
    <recommendedName>
        <fullName evidence="2">EF-hand domain-containing protein</fullName>
    </recommendedName>
</protein>
<sequence length="262" mass="28634">MVESPMSSKKVRFEPSGVASFLLTLVQRDLQKDGVDMAMVQGGFIRAKKDYQPGPFKMGDLFGEFAFEGPFAAIPLTGAIIQESCLSTRNAPKPSPNFLHFDHGVVLDEEHKIVSIKGTAFDPEKLYNVAIYHHLLTGLNVIEPLMSYVTANVKVPDLEQCRPVKDIVLEICMKDEWRRLIGFSGFDADGDGDVTADELKAGIDKVIGGMDKNGDGLVSRAELEEHVTAMGGQLALVEQLIKTIDTDGDGCISKEELLSLAY</sequence>
<organism evidence="3">
    <name type="scientific">Haptolina brevifila</name>
    <dbReference type="NCBI Taxonomy" id="156173"/>
    <lineage>
        <taxon>Eukaryota</taxon>
        <taxon>Haptista</taxon>
        <taxon>Haptophyta</taxon>
        <taxon>Prymnesiophyceae</taxon>
        <taxon>Prymnesiales</taxon>
        <taxon>Prymnesiaceae</taxon>
        <taxon>Haptolina</taxon>
    </lineage>
</organism>
<dbReference type="SUPFAM" id="SSF47473">
    <property type="entry name" value="EF-hand"/>
    <property type="match status" value="1"/>
</dbReference>
<dbReference type="SUPFAM" id="SSF55816">
    <property type="entry name" value="5'-nucleotidase (syn. UDP-sugar hydrolase), C-terminal domain"/>
    <property type="match status" value="1"/>
</dbReference>
<dbReference type="Pfam" id="PF13499">
    <property type="entry name" value="EF-hand_7"/>
    <property type="match status" value="1"/>
</dbReference>
<gene>
    <name evidence="3" type="ORF">CBRE1094_LOCUS29370</name>
</gene>
<dbReference type="Pfam" id="PF02872">
    <property type="entry name" value="5_nucleotid_C"/>
    <property type="match status" value="1"/>
</dbReference>
<reference evidence="3" key="1">
    <citation type="submission" date="2021-01" db="EMBL/GenBank/DDBJ databases">
        <authorList>
            <person name="Corre E."/>
            <person name="Pelletier E."/>
            <person name="Niang G."/>
            <person name="Scheremetjew M."/>
            <person name="Finn R."/>
            <person name="Kale V."/>
            <person name="Holt S."/>
            <person name="Cochrane G."/>
            <person name="Meng A."/>
            <person name="Brown T."/>
            <person name="Cohen L."/>
        </authorList>
    </citation>
    <scope>NUCLEOTIDE SEQUENCE</scope>
    <source>
        <strain evidence="3">UTEX LB 985</strain>
    </source>
</reference>
<dbReference type="Gene3D" id="3.90.780.10">
    <property type="entry name" value="5'-Nucleotidase, C-terminal domain"/>
    <property type="match status" value="1"/>
</dbReference>
<dbReference type="GO" id="GO:0005509">
    <property type="term" value="F:calcium ion binding"/>
    <property type="evidence" value="ECO:0007669"/>
    <property type="project" value="InterPro"/>
</dbReference>
<dbReference type="PROSITE" id="PS00018">
    <property type="entry name" value="EF_HAND_1"/>
    <property type="match status" value="1"/>
</dbReference>
<keyword evidence="1" id="KW-0106">Calcium</keyword>
<dbReference type="GO" id="GO:0016787">
    <property type="term" value="F:hydrolase activity"/>
    <property type="evidence" value="ECO:0007669"/>
    <property type="project" value="InterPro"/>
</dbReference>
<evidence type="ECO:0000259" key="2">
    <source>
        <dbReference type="PROSITE" id="PS50222"/>
    </source>
</evidence>
<dbReference type="InterPro" id="IPR008334">
    <property type="entry name" value="5'-Nucleotdase_C"/>
</dbReference>
<evidence type="ECO:0000313" key="3">
    <source>
        <dbReference type="EMBL" id="CAD9501813.1"/>
    </source>
</evidence>
<dbReference type="InterPro" id="IPR018247">
    <property type="entry name" value="EF_Hand_1_Ca_BS"/>
</dbReference>
<dbReference type="SMART" id="SM00054">
    <property type="entry name" value="EFh"/>
    <property type="match status" value="2"/>
</dbReference>
<dbReference type="EMBL" id="HBGU01053740">
    <property type="protein sequence ID" value="CAD9501813.1"/>
    <property type="molecule type" value="Transcribed_RNA"/>
</dbReference>
<evidence type="ECO:0000256" key="1">
    <source>
        <dbReference type="ARBA" id="ARBA00022837"/>
    </source>
</evidence>
<dbReference type="Gene3D" id="1.10.238.10">
    <property type="entry name" value="EF-hand"/>
    <property type="match status" value="1"/>
</dbReference>
<dbReference type="PROSITE" id="PS50222">
    <property type="entry name" value="EF_HAND_2"/>
    <property type="match status" value="2"/>
</dbReference>
<proteinExistence type="predicted"/>
<dbReference type="InterPro" id="IPR011992">
    <property type="entry name" value="EF-hand-dom_pair"/>
</dbReference>
<dbReference type="GO" id="GO:0009166">
    <property type="term" value="P:nucleotide catabolic process"/>
    <property type="evidence" value="ECO:0007669"/>
    <property type="project" value="InterPro"/>
</dbReference>
<dbReference type="CDD" id="cd00051">
    <property type="entry name" value="EFh"/>
    <property type="match status" value="1"/>
</dbReference>
<dbReference type="Pfam" id="PF13202">
    <property type="entry name" value="EF-hand_5"/>
    <property type="match status" value="1"/>
</dbReference>